<evidence type="ECO:0000256" key="5">
    <source>
        <dbReference type="ARBA" id="ARBA00022692"/>
    </source>
</evidence>
<comment type="caution">
    <text evidence="9">Lacks conserved residue(s) required for the propagation of feature annotation.</text>
</comment>
<comment type="subcellular location">
    <subcellularLocation>
        <location evidence="1 9">Cell membrane</location>
        <topology evidence="1 9">Multi-pass membrane protein</topology>
    </subcellularLocation>
</comment>
<keyword evidence="5 9" id="KW-0812">Transmembrane</keyword>
<evidence type="ECO:0000256" key="3">
    <source>
        <dbReference type="ARBA" id="ARBA00011489"/>
    </source>
</evidence>
<keyword evidence="8" id="KW-0325">Glycoprotein</keyword>
<dbReference type="PANTHER" id="PTHR33573:SF48">
    <property type="entry name" value="CASP-LIKE PROTEIN 3A1"/>
    <property type="match status" value="1"/>
</dbReference>
<evidence type="ECO:0000313" key="11">
    <source>
        <dbReference type="EMBL" id="JAT62538.1"/>
    </source>
</evidence>
<keyword evidence="6 9" id="KW-1133">Transmembrane helix</keyword>
<comment type="subunit">
    <text evidence="3 9">Homodimer and heterodimers.</text>
</comment>
<dbReference type="AlphaFoldDB" id="A0A1D1Z6J8"/>
<dbReference type="EMBL" id="GDJX01005398">
    <property type="protein sequence ID" value="JAT62538.1"/>
    <property type="molecule type" value="Transcribed_RNA"/>
</dbReference>
<feature type="transmembrane region" description="Helical" evidence="9">
    <location>
        <begin position="101"/>
        <end position="119"/>
    </location>
</feature>
<dbReference type="InterPro" id="IPR006702">
    <property type="entry name" value="CASP_dom"/>
</dbReference>
<evidence type="ECO:0000256" key="8">
    <source>
        <dbReference type="ARBA" id="ARBA00023180"/>
    </source>
</evidence>
<feature type="transmembrane region" description="Helical" evidence="9">
    <location>
        <begin position="54"/>
        <end position="73"/>
    </location>
</feature>
<comment type="similarity">
    <text evidence="2 9">Belongs to the Casparian strip membrane proteins (CASP) family.</text>
</comment>
<reference evidence="11" key="1">
    <citation type="submission" date="2015-07" db="EMBL/GenBank/DDBJ databases">
        <title>Transcriptome Assembly of Anthurium amnicola.</title>
        <authorList>
            <person name="Suzuki J."/>
        </authorList>
    </citation>
    <scope>NUCLEOTIDE SEQUENCE</scope>
</reference>
<feature type="domain" description="Casparian strip membrane protein" evidence="10">
    <location>
        <begin position="50"/>
        <end position="201"/>
    </location>
</feature>
<dbReference type="InterPro" id="IPR006459">
    <property type="entry name" value="CASP/CASPL"/>
</dbReference>
<protein>
    <recommendedName>
        <fullName evidence="9">CASP-like protein</fullName>
    </recommendedName>
</protein>
<keyword evidence="7 9" id="KW-0472">Membrane</keyword>
<feature type="transmembrane region" description="Helical" evidence="9">
    <location>
        <begin position="189"/>
        <end position="213"/>
    </location>
</feature>
<dbReference type="Pfam" id="PF04535">
    <property type="entry name" value="CASP_dom"/>
    <property type="match status" value="1"/>
</dbReference>
<evidence type="ECO:0000256" key="4">
    <source>
        <dbReference type="ARBA" id="ARBA00022475"/>
    </source>
</evidence>
<evidence type="ECO:0000256" key="6">
    <source>
        <dbReference type="ARBA" id="ARBA00022989"/>
    </source>
</evidence>
<dbReference type="GO" id="GO:0005886">
    <property type="term" value="C:plasma membrane"/>
    <property type="evidence" value="ECO:0007669"/>
    <property type="project" value="UniProtKB-SubCell"/>
</dbReference>
<dbReference type="PANTHER" id="PTHR33573">
    <property type="entry name" value="CASP-LIKE PROTEIN 4A4"/>
    <property type="match status" value="1"/>
</dbReference>
<evidence type="ECO:0000256" key="1">
    <source>
        <dbReference type="ARBA" id="ARBA00004651"/>
    </source>
</evidence>
<keyword evidence="4 9" id="KW-1003">Cell membrane</keyword>
<evidence type="ECO:0000256" key="9">
    <source>
        <dbReference type="RuleBase" id="RU361233"/>
    </source>
</evidence>
<dbReference type="NCBIfam" id="TIGR01569">
    <property type="entry name" value="A_tha_TIGR01569"/>
    <property type="match status" value="1"/>
</dbReference>
<proteinExistence type="inferred from homology"/>
<evidence type="ECO:0000256" key="2">
    <source>
        <dbReference type="ARBA" id="ARBA00007651"/>
    </source>
</evidence>
<evidence type="ECO:0000259" key="10">
    <source>
        <dbReference type="Pfam" id="PF04535"/>
    </source>
</evidence>
<sequence length="216" mass="22816">MDATANGRQAGPGEVGVEMPKVVTPESGTMSGPLVPVSARLGSAILRRADAVRVGLRAACLATSVLSLALMVSSEQSGTLSLYGLQLPLYSKWSFSESLEFLVGVSAAVAAHSLLQLLLAGAKMVKRLPVVTSSNHAWIIFAGDQAFAYAMMSAGSAAAGVTNLNRTGVHHSPLPDFCKPLQRFCNRMAVSITFAFISWLLLATSALFDVLWLSKY</sequence>
<name>A0A1D1Z6J8_9ARAE</name>
<accession>A0A1D1Z6J8</accession>
<evidence type="ECO:0000256" key="7">
    <source>
        <dbReference type="ARBA" id="ARBA00023136"/>
    </source>
</evidence>
<gene>
    <name evidence="11" type="primary">VIT_09s0002g03780_1</name>
    <name evidence="11" type="ORF">g.16570</name>
</gene>
<organism evidence="11">
    <name type="scientific">Anthurium amnicola</name>
    <dbReference type="NCBI Taxonomy" id="1678845"/>
    <lineage>
        <taxon>Eukaryota</taxon>
        <taxon>Viridiplantae</taxon>
        <taxon>Streptophyta</taxon>
        <taxon>Embryophyta</taxon>
        <taxon>Tracheophyta</taxon>
        <taxon>Spermatophyta</taxon>
        <taxon>Magnoliopsida</taxon>
        <taxon>Liliopsida</taxon>
        <taxon>Araceae</taxon>
        <taxon>Pothoideae</taxon>
        <taxon>Potheae</taxon>
        <taxon>Anthurium</taxon>
    </lineage>
</organism>